<dbReference type="GO" id="GO:0003700">
    <property type="term" value="F:DNA-binding transcription factor activity"/>
    <property type="evidence" value="ECO:0007669"/>
    <property type="project" value="TreeGrafter"/>
</dbReference>
<dbReference type="InterPro" id="IPR012318">
    <property type="entry name" value="HTH_CRP"/>
</dbReference>
<feature type="domain" description="HTH crp-type" evidence="5">
    <location>
        <begin position="155"/>
        <end position="229"/>
    </location>
</feature>
<evidence type="ECO:0000256" key="2">
    <source>
        <dbReference type="ARBA" id="ARBA00023125"/>
    </source>
</evidence>
<keyword evidence="2" id="KW-0238">DNA-binding</keyword>
<proteinExistence type="predicted"/>
<dbReference type="CDD" id="cd00092">
    <property type="entry name" value="HTH_CRP"/>
    <property type="match status" value="1"/>
</dbReference>
<dbReference type="PANTHER" id="PTHR24567">
    <property type="entry name" value="CRP FAMILY TRANSCRIPTIONAL REGULATORY PROTEIN"/>
    <property type="match status" value="1"/>
</dbReference>
<dbReference type="InterPro" id="IPR050397">
    <property type="entry name" value="Env_Response_Regulators"/>
</dbReference>
<dbReference type="SMART" id="SM00419">
    <property type="entry name" value="HTH_CRP"/>
    <property type="match status" value="1"/>
</dbReference>
<evidence type="ECO:0000259" key="5">
    <source>
        <dbReference type="PROSITE" id="PS51063"/>
    </source>
</evidence>
<dbReference type="SMART" id="SM00100">
    <property type="entry name" value="cNMP"/>
    <property type="match status" value="1"/>
</dbReference>
<dbReference type="SUPFAM" id="SSF46785">
    <property type="entry name" value="Winged helix' DNA-binding domain"/>
    <property type="match status" value="1"/>
</dbReference>
<dbReference type="EMBL" id="LTBB01000011">
    <property type="protein sequence ID" value="KYH28299.1"/>
    <property type="molecule type" value="Genomic_DNA"/>
</dbReference>
<dbReference type="InterPro" id="IPR036388">
    <property type="entry name" value="WH-like_DNA-bd_sf"/>
</dbReference>
<dbReference type="STRING" id="1121305.CLCOL_20250"/>
<dbReference type="Pfam" id="PF00027">
    <property type="entry name" value="cNMP_binding"/>
    <property type="match status" value="1"/>
</dbReference>
<dbReference type="GO" id="GO:0005829">
    <property type="term" value="C:cytosol"/>
    <property type="evidence" value="ECO:0007669"/>
    <property type="project" value="TreeGrafter"/>
</dbReference>
<dbReference type="InterPro" id="IPR018490">
    <property type="entry name" value="cNMP-bd_dom_sf"/>
</dbReference>
<dbReference type="AlphaFoldDB" id="A0A151AKX0"/>
<dbReference type="PANTHER" id="PTHR24567:SF28">
    <property type="entry name" value="LISTERIOLYSIN REGULATORY PROTEIN"/>
    <property type="match status" value="1"/>
</dbReference>
<dbReference type="PRINTS" id="PR00034">
    <property type="entry name" value="HTHCRP"/>
</dbReference>
<organism evidence="6 7">
    <name type="scientific">Clostridium colicanis DSM 13634</name>
    <dbReference type="NCBI Taxonomy" id="1121305"/>
    <lineage>
        <taxon>Bacteria</taxon>
        <taxon>Bacillati</taxon>
        <taxon>Bacillota</taxon>
        <taxon>Clostridia</taxon>
        <taxon>Eubacteriales</taxon>
        <taxon>Clostridiaceae</taxon>
        <taxon>Clostridium</taxon>
    </lineage>
</organism>
<keyword evidence="6" id="KW-0675">Receptor</keyword>
<dbReference type="RefSeq" id="WP_061858846.1">
    <property type="nucleotide sequence ID" value="NZ_LTBB01000011.1"/>
</dbReference>
<dbReference type="SUPFAM" id="SSF51206">
    <property type="entry name" value="cAMP-binding domain-like"/>
    <property type="match status" value="1"/>
</dbReference>
<dbReference type="InterPro" id="IPR014710">
    <property type="entry name" value="RmlC-like_jellyroll"/>
</dbReference>
<name>A0A151AKX0_9CLOT</name>
<keyword evidence="3" id="KW-0804">Transcription</keyword>
<evidence type="ECO:0000256" key="1">
    <source>
        <dbReference type="ARBA" id="ARBA00023015"/>
    </source>
</evidence>
<dbReference type="InterPro" id="IPR000595">
    <property type="entry name" value="cNMP-bd_dom"/>
</dbReference>
<dbReference type="Gene3D" id="1.10.10.10">
    <property type="entry name" value="Winged helix-like DNA-binding domain superfamily/Winged helix DNA-binding domain"/>
    <property type="match status" value="1"/>
</dbReference>
<keyword evidence="1" id="KW-0805">Transcription regulation</keyword>
<protein>
    <submittedName>
        <fullName evidence="6">cAMP receptor protein</fullName>
    </submittedName>
</protein>
<dbReference type="CDD" id="cd00038">
    <property type="entry name" value="CAP_ED"/>
    <property type="match status" value="1"/>
</dbReference>
<sequence>MQECGCGRCHHNICASKVPIFSALSQEELKKIVAMTGHKSYKKGEALCHEGEESDTLFIINEGKVKLSKITKDGKEQIMHILSDGDFFGELNLFSESATYNFDAYAISNVKICTLTQNDMKKIIMSNPEISLKILKEVTRRLTEIENLAQNLATNDAEVRIANMLVEFSEKYGVKDKEGIKINLPVNREEMANYCGVTRETISRKLKKFEGLKLIELIGNKIIIIKNKDALSKYVD</sequence>
<accession>A0A151AKX0</accession>
<evidence type="ECO:0000256" key="3">
    <source>
        <dbReference type="ARBA" id="ARBA00023163"/>
    </source>
</evidence>
<dbReference type="PATRIC" id="fig|1121305.3.peg.2031"/>
<keyword evidence="7" id="KW-1185">Reference proteome</keyword>
<dbReference type="PROSITE" id="PS50042">
    <property type="entry name" value="CNMP_BINDING_3"/>
    <property type="match status" value="1"/>
</dbReference>
<dbReference type="InterPro" id="IPR036390">
    <property type="entry name" value="WH_DNA-bd_sf"/>
</dbReference>
<gene>
    <name evidence="6" type="primary">crp</name>
    <name evidence="6" type="ORF">CLCOL_20250</name>
</gene>
<dbReference type="PROSITE" id="PS51063">
    <property type="entry name" value="HTH_CRP_2"/>
    <property type="match status" value="1"/>
</dbReference>
<evidence type="ECO:0000313" key="7">
    <source>
        <dbReference type="Proteomes" id="UP000075374"/>
    </source>
</evidence>
<evidence type="ECO:0000313" key="6">
    <source>
        <dbReference type="EMBL" id="KYH28299.1"/>
    </source>
</evidence>
<comment type="caution">
    <text evidence="6">The sequence shown here is derived from an EMBL/GenBank/DDBJ whole genome shotgun (WGS) entry which is preliminary data.</text>
</comment>
<evidence type="ECO:0000259" key="4">
    <source>
        <dbReference type="PROSITE" id="PS50042"/>
    </source>
</evidence>
<dbReference type="GO" id="GO:0003677">
    <property type="term" value="F:DNA binding"/>
    <property type="evidence" value="ECO:0007669"/>
    <property type="project" value="UniProtKB-KW"/>
</dbReference>
<reference evidence="6 7" key="1">
    <citation type="submission" date="2016-02" db="EMBL/GenBank/DDBJ databases">
        <title>Genome sequence of Clostridium colicanis DSM 13634.</title>
        <authorList>
            <person name="Poehlein A."/>
            <person name="Daniel R."/>
        </authorList>
    </citation>
    <scope>NUCLEOTIDE SEQUENCE [LARGE SCALE GENOMIC DNA]</scope>
    <source>
        <strain evidence="6 7">DSM 13634</strain>
    </source>
</reference>
<dbReference type="Pfam" id="PF13545">
    <property type="entry name" value="HTH_Crp_2"/>
    <property type="match status" value="1"/>
</dbReference>
<feature type="domain" description="Cyclic nucleotide-binding" evidence="4">
    <location>
        <begin position="20"/>
        <end position="141"/>
    </location>
</feature>
<dbReference type="Proteomes" id="UP000075374">
    <property type="component" value="Unassembled WGS sequence"/>
</dbReference>
<dbReference type="Gene3D" id="2.60.120.10">
    <property type="entry name" value="Jelly Rolls"/>
    <property type="match status" value="1"/>
</dbReference>